<feature type="transmembrane region" description="Helical" evidence="9">
    <location>
        <begin position="12"/>
        <end position="30"/>
    </location>
</feature>
<protein>
    <recommendedName>
        <fullName evidence="9">Potassium-transporting ATPase potassium-binding subunit</fullName>
    </recommendedName>
    <alternativeName>
        <fullName evidence="9">ATP phosphohydrolase [potassium-transporting] A chain</fullName>
    </alternativeName>
    <alternativeName>
        <fullName evidence="9">Potassium-binding and translocating subunit A</fullName>
    </alternativeName>
    <alternativeName>
        <fullName evidence="9">Potassium-translocating ATPase A chain</fullName>
    </alternativeName>
</protein>
<keyword evidence="11" id="KW-1185">Reference proteome</keyword>
<dbReference type="InterPro" id="IPR004623">
    <property type="entry name" value="KdpA"/>
</dbReference>
<gene>
    <name evidence="9" type="primary">kdpA</name>
    <name evidence="10" type="ORF">SAMN04488068_0654</name>
</gene>
<dbReference type="NCBIfam" id="TIGR00680">
    <property type="entry name" value="kdpA"/>
    <property type="match status" value="1"/>
</dbReference>
<keyword evidence="8 9" id="KW-0472">Membrane</keyword>
<feature type="transmembrane region" description="Helical" evidence="9">
    <location>
        <begin position="484"/>
        <end position="505"/>
    </location>
</feature>
<dbReference type="HAMAP" id="MF_00275">
    <property type="entry name" value="KdpA"/>
    <property type="match status" value="1"/>
</dbReference>
<feature type="transmembrane region" description="Helical" evidence="9">
    <location>
        <begin position="418"/>
        <end position="439"/>
    </location>
</feature>
<dbReference type="PANTHER" id="PTHR30607">
    <property type="entry name" value="POTASSIUM-TRANSPORTING ATPASE A CHAIN"/>
    <property type="match status" value="1"/>
</dbReference>
<feature type="transmembrane region" description="Helical" evidence="9">
    <location>
        <begin position="172"/>
        <end position="190"/>
    </location>
</feature>
<feature type="transmembrane region" description="Helical" evidence="9">
    <location>
        <begin position="526"/>
        <end position="547"/>
    </location>
</feature>
<dbReference type="AlphaFoldDB" id="A0A1M5KMT5"/>
<proteinExistence type="inferred from homology"/>
<evidence type="ECO:0000256" key="7">
    <source>
        <dbReference type="ARBA" id="ARBA00023065"/>
    </source>
</evidence>
<dbReference type="PANTHER" id="PTHR30607:SF2">
    <property type="entry name" value="POTASSIUM-TRANSPORTING ATPASE POTASSIUM-BINDING SUBUNIT"/>
    <property type="match status" value="1"/>
</dbReference>
<evidence type="ECO:0000256" key="1">
    <source>
        <dbReference type="ARBA" id="ARBA00022448"/>
    </source>
</evidence>
<keyword evidence="6 9" id="KW-1133">Transmembrane helix</keyword>
<dbReference type="STRING" id="490188.SAMN04488068_0654"/>
<evidence type="ECO:0000256" key="3">
    <source>
        <dbReference type="ARBA" id="ARBA00022538"/>
    </source>
</evidence>
<evidence type="ECO:0000256" key="6">
    <source>
        <dbReference type="ARBA" id="ARBA00022989"/>
    </source>
</evidence>
<evidence type="ECO:0000256" key="5">
    <source>
        <dbReference type="ARBA" id="ARBA00022958"/>
    </source>
</evidence>
<keyword evidence="7 9" id="KW-0406">Ion transport</keyword>
<feature type="transmembrane region" description="Helical" evidence="9">
    <location>
        <begin position="252"/>
        <end position="269"/>
    </location>
</feature>
<keyword evidence="1 9" id="KW-0813">Transport</keyword>
<dbReference type="Proteomes" id="UP000199758">
    <property type="component" value="Unassembled WGS sequence"/>
</dbReference>
<dbReference type="Pfam" id="PF03814">
    <property type="entry name" value="KdpA"/>
    <property type="match status" value="1"/>
</dbReference>
<keyword evidence="3 9" id="KW-0633">Potassium transport</keyword>
<keyword evidence="5 9" id="KW-0630">Potassium</keyword>
<evidence type="ECO:0000256" key="4">
    <source>
        <dbReference type="ARBA" id="ARBA00022692"/>
    </source>
</evidence>
<dbReference type="GO" id="GO:0008556">
    <property type="term" value="F:P-type potassium transmembrane transporter activity"/>
    <property type="evidence" value="ECO:0007669"/>
    <property type="project" value="InterPro"/>
</dbReference>
<sequence length="565" mass="60116">MRPDLTQLCVYVAGLMLLCPLLGIYLSRVLDPKAGPTPRLERWLYRCCGIDEQREQHWSEYLQSLLTLNVGGVLLLMSMLMLQGWLPLNPANTPGMSWHLALNTAVSFVTNTNWQSYAGESSVSALCQMLGLTLQNFLSPATGIAVLLAMIRGFTRVNTDRIGNYWVDMTRSVIWVLLPISCFTALLLVWQGVPQTFDARIVATTLEGSQQTIPLGAIASQEAIKMIGTNGGGYFNANSAHPYENPTPLSNMIEMLSILLLPGALVMMFGRMLDQPRQARALFVAMLIPLLLGVAICTWAEQQGNPFLIAAGADPAGGNMEGKEVRFGISGSSLFAVITTAASCGAVNAMHDSFTALGGLVPMVMIQLGEVIFGGVGSGLYVMLIFAVLTVFIAGLMVGRTPEYLGKKIEAREIKLVVFAALLPMPLGTLIVGATAIAFEAGRVGILNPGPHGLSELLYAYTSATGNNGSAFAGLSANTPFHNVLLTIAITIGRYLPIAAVLAIAGSLANKKRLPVSAGTFPTDRGLFVALLIGVILIVGALTYFPVLALGPVAEQLSATAGRQF</sequence>
<comment type="subunit">
    <text evidence="9">The system is composed of three essential subunits: KdpA, KdpB and KdpC.</text>
</comment>
<reference evidence="10" key="1">
    <citation type="submission" date="2016-11" db="EMBL/GenBank/DDBJ databases">
        <authorList>
            <person name="Jaros S."/>
            <person name="Januszkiewicz K."/>
            <person name="Wedrychowicz H."/>
        </authorList>
    </citation>
    <scope>NUCLEOTIDE SEQUENCE [LARGE SCALE GENOMIC DNA]</scope>
    <source>
        <strain evidence="10">CGMCC 1.7049</strain>
    </source>
</reference>
<dbReference type="EMBL" id="FQWZ01000001">
    <property type="protein sequence ID" value="SHG54000.1"/>
    <property type="molecule type" value="Genomic_DNA"/>
</dbReference>
<comment type="similarity">
    <text evidence="9">Belongs to the KdpA family.</text>
</comment>
<dbReference type="PIRSF" id="PIRSF001294">
    <property type="entry name" value="K_ATPaseA"/>
    <property type="match status" value="1"/>
</dbReference>
<feature type="transmembrane region" description="Helical" evidence="9">
    <location>
        <begin position="129"/>
        <end position="151"/>
    </location>
</feature>
<evidence type="ECO:0000256" key="8">
    <source>
        <dbReference type="ARBA" id="ARBA00023136"/>
    </source>
</evidence>
<feature type="transmembrane region" description="Helical" evidence="9">
    <location>
        <begin position="354"/>
        <end position="373"/>
    </location>
</feature>
<name>A0A1M5KMT5_9GAMM</name>
<evidence type="ECO:0000256" key="2">
    <source>
        <dbReference type="ARBA" id="ARBA00022475"/>
    </source>
</evidence>
<feature type="transmembrane region" description="Helical" evidence="9">
    <location>
        <begin position="281"/>
        <end position="301"/>
    </location>
</feature>
<dbReference type="GO" id="GO:0005886">
    <property type="term" value="C:plasma membrane"/>
    <property type="evidence" value="ECO:0007669"/>
    <property type="project" value="UniProtKB-SubCell"/>
</dbReference>
<dbReference type="RefSeq" id="WP_072893821.1">
    <property type="nucleotide sequence ID" value="NZ_FQWZ01000001.1"/>
</dbReference>
<evidence type="ECO:0000256" key="9">
    <source>
        <dbReference type="HAMAP-Rule" id="MF_00275"/>
    </source>
</evidence>
<comment type="subcellular location">
    <subcellularLocation>
        <location evidence="9">Cell membrane</location>
        <topology evidence="9">Multi-pass membrane protein</topology>
    </subcellularLocation>
</comment>
<organism evidence="10 11">
    <name type="scientific">Hydrocarboniphaga daqingensis</name>
    <dbReference type="NCBI Taxonomy" id="490188"/>
    <lineage>
        <taxon>Bacteria</taxon>
        <taxon>Pseudomonadati</taxon>
        <taxon>Pseudomonadota</taxon>
        <taxon>Gammaproteobacteria</taxon>
        <taxon>Nevskiales</taxon>
        <taxon>Nevskiaceae</taxon>
        <taxon>Hydrocarboniphaga</taxon>
    </lineage>
</organism>
<evidence type="ECO:0000313" key="11">
    <source>
        <dbReference type="Proteomes" id="UP000199758"/>
    </source>
</evidence>
<comment type="function">
    <text evidence="9">Part of the high-affinity ATP-driven potassium transport (or Kdp) system, which catalyzes the hydrolysis of ATP coupled with the electrogenic transport of potassium into the cytoplasm. This subunit binds the extracellular potassium ions and delivers the ions to the membrane domain of KdpB through an intramembrane tunnel.</text>
</comment>
<evidence type="ECO:0000313" key="10">
    <source>
        <dbReference type="EMBL" id="SHG54000.1"/>
    </source>
</evidence>
<feature type="transmembrane region" description="Helical" evidence="9">
    <location>
        <begin position="379"/>
        <end position="398"/>
    </location>
</feature>
<feature type="transmembrane region" description="Helical" evidence="9">
    <location>
        <begin position="65"/>
        <end position="86"/>
    </location>
</feature>
<feature type="transmembrane region" description="Helical" evidence="9">
    <location>
        <begin position="327"/>
        <end position="347"/>
    </location>
</feature>
<keyword evidence="2 9" id="KW-1003">Cell membrane</keyword>
<accession>A0A1M5KMT5</accession>
<dbReference type="OrthoDB" id="9763796at2"/>
<keyword evidence="4 9" id="KW-0812">Transmembrane</keyword>
<dbReference type="GO" id="GO:0030955">
    <property type="term" value="F:potassium ion binding"/>
    <property type="evidence" value="ECO:0007669"/>
    <property type="project" value="UniProtKB-UniRule"/>
</dbReference>